<dbReference type="EMBL" id="HBHX01069746">
    <property type="protein sequence ID" value="CAE0150619.1"/>
    <property type="molecule type" value="Transcribed_RNA"/>
</dbReference>
<evidence type="ECO:0000313" key="2">
    <source>
        <dbReference type="EMBL" id="CAE0150619.1"/>
    </source>
</evidence>
<protein>
    <submittedName>
        <fullName evidence="2">Uncharacterized protein</fullName>
    </submittedName>
</protein>
<dbReference type="EMBL" id="HBHX01069745">
    <property type="protein sequence ID" value="CAE0150618.1"/>
    <property type="molecule type" value="Transcribed_RNA"/>
</dbReference>
<evidence type="ECO:0000313" key="1">
    <source>
        <dbReference type="EMBL" id="CAE0150618.1"/>
    </source>
</evidence>
<reference evidence="2" key="1">
    <citation type="submission" date="2021-01" db="EMBL/GenBank/DDBJ databases">
        <authorList>
            <person name="Corre E."/>
            <person name="Pelletier E."/>
            <person name="Niang G."/>
            <person name="Scheremetjew M."/>
            <person name="Finn R."/>
            <person name="Kale V."/>
            <person name="Holt S."/>
            <person name="Cochrane G."/>
            <person name="Meng A."/>
            <person name="Brown T."/>
            <person name="Cohen L."/>
        </authorList>
    </citation>
    <scope>NUCLEOTIDE SEQUENCE</scope>
    <source>
        <strain evidence="2">CCMP281</strain>
    </source>
</reference>
<organism evidence="2">
    <name type="scientific">Haptolina ericina</name>
    <dbReference type="NCBI Taxonomy" id="156174"/>
    <lineage>
        <taxon>Eukaryota</taxon>
        <taxon>Haptista</taxon>
        <taxon>Haptophyta</taxon>
        <taxon>Prymnesiophyceae</taxon>
        <taxon>Prymnesiales</taxon>
        <taxon>Prymnesiaceae</taxon>
        <taxon>Haptolina</taxon>
    </lineage>
</organism>
<accession>A0A6T9P6Y1</accession>
<sequence>MLLAAGGAQEVPLDGTVMVGGTVTVGGTMSAAASVATSGTPRAAPLSCGDMATAGGAGEYGRKVLRYTAPISSEWHRPDLPLVQAANQRQFWAFKGSYAGETWEALHHCLRLWMSPTVESQRVLESQHLPAWGIASCIVHAKLDVLCLRKYITHIIQCKKPTRRRTYDY</sequence>
<proteinExistence type="predicted"/>
<gene>
    <name evidence="1" type="ORF">HERI1096_LOCUS38521</name>
    <name evidence="2" type="ORF">HERI1096_LOCUS38522</name>
</gene>
<dbReference type="AlphaFoldDB" id="A0A6T9P6Y1"/>
<name>A0A6T9P6Y1_9EUKA</name>